<sequence>MKIDVSEVRVQKELLVISVNSIKEQLSVSRSRLSEVVSTDSLKGAVKDAINQKVTNYQIPLVDNYVNALDSIVSRYDGLVKLFQDTVSETDNSAIIKTEYLERIKQRMKDPIEGLKSSSSKTKNIYSGISDILTLTNPSLDSVNTSYNQAVKSLDDTIKNMEAFNSVLLKTDTFDLIDMQNSEIATLSGYAPLPYGDRVSRNYYNRTQFKNSVSEIHTAIHSNSKAVKYQNALAKQLAESKYSGKVVSEQQKKISVSKISETFGLTPPEAKDVLDYIKSMGEAIITYRGANIFLNGIKITMDSQGRMRWGNKFIFKSSTNNLYRHGRNFQNASGIDLENYHYSGNLQGVARMKEMGKAGWSGFKESVNPLNDFKGWKEVGKVGKAFKLAGGILTAINIYNNFRENVDMSDGISAKEARDFTIDSAVDIGSGAAAAGLGAAIGSAFLPPLGTVIGAGAGIAINYALNHVKLPFVGKSVVDTIKDFGKGIGDSIGNSIGNVVSSMFGG</sequence>
<accession>A0A428FUR1</accession>
<organism evidence="3 4">
    <name type="scientific">Streptococcus oralis subsp. dentisani</name>
    <dbReference type="NCBI Taxonomy" id="1458253"/>
    <lineage>
        <taxon>Bacteria</taxon>
        <taxon>Bacillati</taxon>
        <taxon>Bacillota</taxon>
        <taxon>Bacilli</taxon>
        <taxon>Lactobacillales</taxon>
        <taxon>Streptococcaceae</taxon>
        <taxon>Streptococcus</taxon>
    </lineage>
</organism>
<evidence type="ECO:0000313" key="3">
    <source>
        <dbReference type="EMBL" id="RSJ66457.1"/>
    </source>
</evidence>
<proteinExistence type="inferred from homology"/>
<dbReference type="Proteomes" id="UP000278274">
    <property type="component" value="Unassembled WGS sequence"/>
</dbReference>
<dbReference type="RefSeq" id="WP_260469928.1">
    <property type="nucleotide sequence ID" value="NZ_RJPH01000017.1"/>
</dbReference>
<dbReference type="PROSITE" id="PS51756">
    <property type="entry name" value="LXG"/>
    <property type="match status" value="1"/>
</dbReference>
<dbReference type="EMBL" id="RJPH01000017">
    <property type="protein sequence ID" value="RSJ66457.1"/>
    <property type="molecule type" value="Genomic_DNA"/>
</dbReference>
<evidence type="ECO:0000259" key="2">
    <source>
        <dbReference type="PROSITE" id="PS51756"/>
    </source>
</evidence>
<dbReference type="Pfam" id="PF04740">
    <property type="entry name" value="LXG"/>
    <property type="match status" value="1"/>
</dbReference>
<evidence type="ECO:0000313" key="4">
    <source>
        <dbReference type="Proteomes" id="UP000278274"/>
    </source>
</evidence>
<gene>
    <name evidence="3" type="ORF">D8805_08915</name>
</gene>
<name>A0A428FUR1_STROR</name>
<protein>
    <recommendedName>
        <fullName evidence="2">LXG domain-containing protein</fullName>
    </recommendedName>
</protein>
<dbReference type="AlphaFoldDB" id="A0A428FUR1"/>
<reference evidence="3 4" key="1">
    <citation type="submission" date="2018-11" db="EMBL/GenBank/DDBJ databases">
        <title>Species Designations Belie Phenotypic and Genotypic Heterogeneity in Oral Streptococci.</title>
        <authorList>
            <person name="Velsko I."/>
        </authorList>
    </citation>
    <scope>NUCLEOTIDE SEQUENCE [LARGE SCALE GENOMIC DNA]</scope>
    <source>
        <strain evidence="3 4">BCA2</strain>
    </source>
</reference>
<evidence type="ECO:0000256" key="1">
    <source>
        <dbReference type="ARBA" id="ARBA00034117"/>
    </source>
</evidence>
<comment type="similarity">
    <text evidence="1">In the N-terminal section; belongs to the LXG family.</text>
</comment>
<feature type="domain" description="LXG" evidence="2">
    <location>
        <begin position="1"/>
        <end position="240"/>
    </location>
</feature>
<comment type="caution">
    <text evidence="3">The sequence shown here is derived from an EMBL/GenBank/DDBJ whole genome shotgun (WGS) entry which is preliminary data.</text>
</comment>
<dbReference type="InterPro" id="IPR006829">
    <property type="entry name" value="LXG_dom"/>
</dbReference>